<dbReference type="Gene3D" id="1.20.1250.20">
    <property type="entry name" value="MFS general substrate transporter like domains"/>
    <property type="match status" value="1"/>
</dbReference>
<proteinExistence type="predicted"/>
<keyword evidence="1" id="KW-0472">Membrane</keyword>
<feature type="transmembrane region" description="Helical" evidence="1">
    <location>
        <begin position="256"/>
        <end position="280"/>
    </location>
</feature>
<dbReference type="SUPFAM" id="SSF103473">
    <property type="entry name" value="MFS general substrate transporter"/>
    <property type="match status" value="1"/>
</dbReference>
<sequence>MLARPCGGLSPFDAPSKCLPAPAEASHQSPELDPGTLPSALPWSRVVDSRSAPSPLVMCAAGVAMPAHQHNTAHHARSCCSAFLLYAAACGQEAAALLRSHPEAVSDARCAPTSELCARGRSGPSCADGIPMAGASGSGSAVGNIGGGILGQRLYNRERKLLVFLMAATTFLGTLPILYLINCEFTEVAFLWVLAVAFLAGLFSCVTGSNVRALLLNVNAPETRGTVFALFNLMDDLGKGVGPVAVAVFIQSFGRYAAFNIAVCGWVVCAGVLALLAFTLERDEKKLQHILRSYSDKRMESLGSILSCEMIQNAVQQ</sequence>
<dbReference type="EMBL" id="LGRX02034828">
    <property type="protein sequence ID" value="KAK3236825.1"/>
    <property type="molecule type" value="Genomic_DNA"/>
</dbReference>
<reference evidence="2 3" key="1">
    <citation type="journal article" date="2015" name="Genome Biol. Evol.">
        <title>Comparative Genomics of a Bacterivorous Green Alga Reveals Evolutionary Causalities and Consequences of Phago-Mixotrophic Mode of Nutrition.</title>
        <authorList>
            <person name="Burns J.A."/>
            <person name="Paasch A."/>
            <person name="Narechania A."/>
            <person name="Kim E."/>
        </authorList>
    </citation>
    <scope>NUCLEOTIDE SEQUENCE [LARGE SCALE GENOMIC DNA]</scope>
    <source>
        <strain evidence="2 3">PLY_AMNH</strain>
    </source>
</reference>
<comment type="caution">
    <text evidence="2">The sequence shown here is derived from an EMBL/GenBank/DDBJ whole genome shotgun (WGS) entry which is preliminary data.</text>
</comment>
<dbReference type="InterPro" id="IPR011701">
    <property type="entry name" value="MFS"/>
</dbReference>
<feature type="transmembrane region" description="Helical" evidence="1">
    <location>
        <begin position="161"/>
        <end position="182"/>
    </location>
</feature>
<keyword evidence="1" id="KW-0812">Transmembrane</keyword>
<dbReference type="AlphaFoldDB" id="A0AAE0BJ64"/>
<keyword evidence="3" id="KW-1185">Reference proteome</keyword>
<organism evidence="2 3">
    <name type="scientific">Cymbomonas tetramitiformis</name>
    <dbReference type="NCBI Taxonomy" id="36881"/>
    <lineage>
        <taxon>Eukaryota</taxon>
        <taxon>Viridiplantae</taxon>
        <taxon>Chlorophyta</taxon>
        <taxon>Pyramimonadophyceae</taxon>
        <taxon>Pyramimonadales</taxon>
        <taxon>Pyramimonadaceae</taxon>
        <taxon>Cymbomonas</taxon>
    </lineage>
</organism>
<dbReference type="GO" id="GO:0022857">
    <property type="term" value="F:transmembrane transporter activity"/>
    <property type="evidence" value="ECO:0007669"/>
    <property type="project" value="InterPro"/>
</dbReference>
<accession>A0AAE0BJ64</accession>
<evidence type="ECO:0000313" key="2">
    <source>
        <dbReference type="EMBL" id="KAK3236825.1"/>
    </source>
</evidence>
<name>A0AAE0BJ64_9CHLO</name>
<gene>
    <name evidence="2" type="ORF">CYMTET_53059</name>
</gene>
<dbReference type="InterPro" id="IPR036259">
    <property type="entry name" value="MFS_trans_sf"/>
</dbReference>
<protein>
    <recommendedName>
        <fullName evidence="4">Transporter, major facilitator family protein</fullName>
    </recommendedName>
</protein>
<dbReference type="Proteomes" id="UP001190700">
    <property type="component" value="Unassembled WGS sequence"/>
</dbReference>
<evidence type="ECO:0000313" key="3">
    <source>
        <dbReference type="Proteomes" id="UP001190700"/>
    </source>
</evidence>
<dbReference type="Pfam" id="PF07690">
    <property type="entry name" value="MFS_1"/>
    <property type="match status" value="1"/>
</dbReference>
<feature type="transmembrane region" description="Helical" evidence="1">
    <location>
        <begin position="188"/>
        <end position="215"/>
    </location>
</feature>
<evidence type="ECO:0008006" key="4">
    <source>
        <dbReference type="Google" id="ProtNLM"/>
    </source>
</evidence>
<keyword evidence="1" id="KW-1133">Transmembrane helix</keyword>
<evidence type="ECO:0000256" key="1">
    <source>
        <dbReference type="SAM" id="Phobius"/>
    </source>
</evidence>